<dbReference type="InterPro" id="IPR028082">
    <property type="entry name" value="Peripla_BP_I"/>
</dbReference>
<dbReference type="Proteomes" id="UP000024900">
    <property type="component" value="Unassembled WGS sequence"/>
</dbReference>
<reference evidence="5 6" key="1">
    <citation type="journal article" date="2014" name="BMC Genomics">
        <title>Comparative genomics of Bradyrhizobium japonicum CPAC 15 and Bradyrhizobium diazoefficiens CPAC 7: elite model strains for understanding symbiotic performance with soybean.</title>
        <authorList>
            <person name="Siqueira A.F."/>
            <person name="Ormeno-Orrillo E."/>
            <person name="Souza R.C."/>
            <person name="Rodrigues E.P."/>
            <person name="Almeida L.G."/>
            <person name="Barcellos F.G."/>
            <person name="Batista J.S."/>
            <person name="Nakatami A.S."/>
            <person name="Martinez-Romero E."/>
            <person name="Vasconcelos A.T."/>
            <person name="Hungria M."/>
        </authorList>
    </citation>
    <scope>NUCLEOTIDE SEQUENCE [LARGE SCALE GENOMIC DNA]</scope>
    <source>
        <strain evidence="5 6">SEMIA 5080</strain>
    </source>
</reference>
<evidence type="ECO:0000259" key="4">
    <source>
        <dbReference type="Pfam" id="PF13458"/>
    </source>
</evidence>
<dbReference type="AlphaFoldDB" id="A0A837CBU5"/>
<sequence length="417" mass="44489">MEEVMPKSGSIPKISRRTALAGLSASAALLAMPRLGRAADETIRIGFPTPLTGPFAAEARDQVKCAELAVKLVNDKGGIGGRKVELLVRDDKLNAGEAATRTLELIEKDKVHAVVGALSSAVQLAVNEVTRARGVIYVSISQSDTINEAKDFSKYTFHEALNPHMTTAAVARQTLKKGMKVAHLAADYAYGHEMLRGFKRAQTAIGADSVGEILHPFGAADYSTFMPRLMSMRPDVLCISNFGRDQANAIKQAVDFGVKQQMKIVVPVILHNQRLAVGPDVFEGVVGGANYYWGLETQSKTAASFNAAFKAANGGAIPTDYGAYGYSGVGSLLAAIEAAGGTDTDKVVDALEKLQYDLTKGPQHYRKCDHQSVQSVLVLESKKKSAMANDNDLFAILANDAGSDDMLRSCSELGHAT</sequence>
<dbReference type="InterPro" id="IPR051010">
    <property type="entry name" value="BCAA_transport"/>
</dbReference>
<dbReference type="Gene3D" id="3.40.50.2300">
    <property type="match status" value="2"/>
</dbReference>
<name>A0A837CBU5_9BRAD</name>
<dbReference type="Pfam" id="PF13458">
    <property type="entry name" value="Peripla_BP_6"/>
    <property type="match status" value="1"/>
</dbReference>
<feature type="domain" description="Leucine-binding protein" evidence="4">
    <location>
        <begin position="42"/>
        <end position="384"/>
    </location>
</feature>
<evidence type="ECO:0000256" key="2">
    <source>
        <dbReference type="ARBA" id="ARBA00022729"/>
    </source>
</evidence>
<keyword evidence="3" id="KW-0813">Transport</keyword>
<dbReference type="EMBL" id="ADOU02000005">
    <property type="protein sequence ID" value="KGJ66699.1"/>
    <property type="molecule type" value="Genomic_DNA"/>
</dbReference>
<dbReference type="GO" id="GO:0006865">
    <property type="term" value="P:amino acid transport"/>
    <property type="evidence" value="ECO:0007669"/>
    <property type="project" value="UniProtKB-KW"/>
</dbReference>
<protein>
    <submittedName>
        <fullName evidence="5">Putative ABC transporter substrate-binding protein</fullName>
    </submittedName>
</protein>
<keyword evidence="3" id="KW-0029">Amino-acid transport</keyword>
<dbReference type="PROSITE" id="PS51318">
    <property type="entry name" value="TAT"/>
    <property type="match status" value="1"/>
</dbReference>
<dbReference type="InterPro" id="IPR006311">
    <property type="entry name" value="TAT_signal"/>
</dbReference>
<keyword evidence="2" id="KW-0732">Signal</keyword>
<accession>A0A837CBU5</accession>
<proteinExistence type="inferred from homology"/>
<dbReference type="SUPFAM" id="SSF53822">
    <property type="entry name" value="Periplasmic binding protein-like I"/>
    <property type="match status" value="1"/>
</dbReference>
<evidence type="ECO:0000256" key="3">
    <source>
        <dbReference type="ARBA" id="ARBA00022970"/>
    </source>
</evidence>
<comment type="caution">
    <text evidence="5">The sequence shown here is derived from an EMBL/GenBank/DDBJ whole genome shotgun (WGS) entry which is preliminary data.</text>
</comment>
<comment type="similarity">
    <text evidence="1">Belongs to the leucine-binding protein family.</text>
</comment>
<evidence type="ECO:0000256" key="1">
    <source>
        <dbReference type="ARBA" id="ARBA00010062"/>
    </source>
</evidence>
<organism evidence="5 6">
    <name type="scientific">Bradyrhizobium diazoefficiens SEMIA 5080</name>
    <dbReference type="NCBI Taxonomy" id="754504"/>
    <lineage>
        <taxon>Bacteria</taxon>
        <taxon>Pseudomonadati</taxon>
        <taxon>Pseudomonadota</taxon>
        <taxon>Alphaproteobacteria</taxon>
        <taxon>Hyphomicrobiales</taxon>
        <taxon>Nitrobacteraceae</taxon>
        <taxon>Bradyrhizobium</taxon>
    </lineage>
</organism>
<gene>
    <name evidence="5" type="ORF">BJA5080_03319</name>
</gene>
<dbReference type="PANTHER" id="PTHR30483">
    <property type="entry name" value="LEUCINE-SPECIFIC-BINDING PROTEIN"/>
    <property type="match status" value="1"/>
</dbReference>
<dbReference type="PANTHER" id="PTHR30483:SF6">
    <property type="entry name" value="PERIPLASMIC BINDING PROTEIN OF ABC TRANSPORTER FOR NATURAL AMINO ACIDS"/>
    <property type="match status" value="1"/>
</dbReference>
<evidence type="ECO:0000313" key="6">
    <source>
        <dbReference type="Proteomes" id="UP000024900"/>
    </source>
</evidence>
<evidence type="ECO:0000313" key="5">
    <source>
        <dbReference type="EMBL" id="KGJ66699.1"/>
    </source>
</evidence>
<dbReference type="InterPro" id="IPR028081">
    <property type="entry name" value="Leu-bd"/>
</dbReference>